<protein>
    <recommendedName>
        <fullName evidence="4">DUF2975 domain-containing protein</fullName>
    </recommendedName>
</protein>
<name>A0ABS3UFU7_9ACTN</name>
<keyword evidence="1" id="KW-0812">Transmembrane</keyword>
<proteinExistence type="predicted"/>
<comment type="caution">
    <text evidence="2">The sequence shown here is derived from an EMBL/GenBank/DDBJ whole genome shotgun (WGS) entry which is preliminary data.</text>
</comment>
<feature type="transmembrane region" description="Helical" evidence="1">
    <location>
        <begin position="162"/>
        <end position="182"/>
    </location>
</feature>
<keyword evidence="1" id="KW-0472">Membrane</keyword>
<feature type="transmembrane region" description="Helical" evidence="1">
    <location>
        <begin position="125"/>
        <end position="142"/>
    </location>
</feature>
<gene>
    <name evidence="2" type="ORF">J5X75_07295</name>
</gene>
<accession>A0ABS3UFU7</accession>
<evidence type="ECO:0008006" key="4">
    <source>
        <dbReference type="Google" id="ProtNLM"/>
    </source>
</evidence>
<evidence type="ECO:0000313" key="2">
    <source>
        <dbReference type="EMBL" id="MBO3737321.1"/>
    </source>
</evidence>
<evidence type="ECO:0000313" key="3">
    <source>
        <dbReference type="Proteomes" id="UP000679690"/>
    </source>
</evidence>
<dbReference type="RefSeq" id="WP_208466538.1">
    <property type="nucleotide sequence ID" value="NZ_JAGFNS010000004.1"/>
</dbReference>
<keyword evidence="1" id="KW-1133">Transmembrane helix</keyword>
<keyword evidence="3" id="KW-1185">Reference proteome</keyword>
<feature type="transmembrane region" description="Helical" evidence="1">
    <location>
        <begin position="84"/>
        <end position="105"/>
    </location>
</feature>
<reference evidence="2 3" key="1">
    <citation type="submission" date="2021-03" db="EMBL/GenBank/DDBJ databases">
        <title>Actinoplanes flavus sp. nov., a novel actinomycete isolated from Coconut Palm rhizosphere soil.</title>
        <authorList>
            <person name="Luo X."/>
        </authorList>
    </citation>
    <scope>NUCLEOTIDE SEQUENCE [LARGE SCALE GENOMIC DNA]</scope>
    <source>
        <strain evidence="2 3">NEAU-H7</strain>
    </source>
</reference>
<evidence type="ECO:0000256" key="1">
    <source>
        <dbReference type="SAM" id="Phobius"/>
    </source>
</evidence>
<sequence>MTMLKLRRPDWLEEMHGFLLIALVISGLGVLAAAGYMLTGQPVDIEVATGGALGSTALTGLPPGTSLDSPVHLEVTDPTTAQSAWAAAAVLPRLLLVTTALFLLWRLVGRARRHGPFAGEVPGRFRVLGLLLVLGGPLVWLLDFGARTLLSNSVPGGETYAVLDFSVPVIWGLCGFAMFTVGEIVRRGEVMRADLDGVV</sequence>
<dbReference type="Proteomes" id="UP000679690">
    <property type="component" value="Unassembled WGS sequence"/>
</dbReference>
<dbReference type="EMBL" id="JAGFNS010000004">
    <property type="protein sequence ID" value="MBO3737321.1"/>
    <property type="molecule type" value="Genomic_DNA"/>
</dbReference>
<organism evidence="2 3">
    <name type="scientific">Actinoplanes flavus</name>
    <dbReference type="NCBI Taxonomy" id="2820290"/>
    <lineage>
        <taxon>Bacteria</taxon>
        <taxon>Bacillati</taxon>
        <taxon>Actinomycetota</taxon>
        <taxon>Actinomycetes</taxon>
        <taxon>Micromonosporales</taxon>
        <taxon>Micromonosporaceae</taxon>
        <taxon>Actinoplanes</taxon>
    </lineage>
</organism>